<reference evidence="2 3" key="1">
    <citation type="submission" date="2017-09" db="EMBL/GenBank/DDBJ databases">
        <authorList>
            <person name="Lee N."/>
            <person name="Cho B.-K."/>
        </authorList>
    </citation>
    <scope>NUCLEOTIDE SEQUENCE [LARGE SCALE GENOMIC DNA]</scope>
    <source>
        <strain evidence="2 3">ATCC 23948</strain>
    </source>
</reference>
<dbReference type="EMBL" id="CP023691">
    <property type="protein sequence ID" value="QEV57046.1"/>
    <property type="molecule type" value="Genomic_DNA"/>
</dbReference>
<dbReference type="Proteomes" id="UP000325458">
    <property type="component" value="Chromosome"/>
</dbReference>
<proteinExistence type="predicted"/>
<protein>
    <submittedName>
        <fullName evidence="2">Uncharacterized protein</fullName>
    </submittedName>
</protein>
<dbReference type="AlphaFoldDB" id="A0AAE6TRB4"/>
<evidence type="ECO:0000313" key="3">
    <source>
        <dbReference type="Proteomes" id="UP000325458"/>
    </source>
</evidence>
<keyword evidence="1" id="KW-0472">Membrane</keyword>
<evidence type="ECO:0000313" key="2">
    <source>
        <dbReference type="EMBL" id="QEV57046.1"/>
    </source>
</evidence>
<dbReference type="KEGG" id="spla:CP981_24735"/>
<evidence type="ECO:0000256" key="1">
    <source>
        <dbReference type="SAM" id="Phobius"/>
    </source>
</evidence>
<keyword evidence="1" id="KW-1133">Transmembrane helix</keyword>
<name>A0AAE6TRB4_STRPT</name>
<organism evidence="2 3">
    <name type="scientific">Streptomyces platensis</name>
    <dbReference type="NCBI Taxonomy" id="58346"/>
    <lineage>
        <taxon>Bacteria</taxon>
        <taxon>Bacillati</taxon>
        <taxon>Actinomycetota</taxon>
        <taxon>Actinomycetes</taxon>
        <taxon>Kitasatosporales</taxon>
        <taxon>Streptomycetaceae</taxon>
        <taxon>Streptomyces</taxon>
    </lineage>
</organism>
<keyword evidence="1" id="KW-0812">Transmembrane</keyword>
<sequence>MSPRRAELRRHAGQVVARLRAAESRLDGSDQAQALEELAGLIVTITENYVSGHVGALLSPATLTTFEPVRDRELLRIGTAVTLIAGSAVVVSLLGLPDMPAVVMVAAVGILALLVLFGRHWHRYLPLAEFFKPGP</sequence>
<gene>
    <name evidence="2" type="ORF">CP981_24735</name>
</gene>
<accession>A0AAE6TRB4</accession>
<feature type="transmembrane region" description="Helical" evidence="1">
    <location>
        <begin position="101"/>
        <end position="118"/>
    </location>
</feature>
<feature type="transmembrane region" description="Helical" evidence="1">
    <location>
        <begin position="74"/>
        <end position="95"/>
    </location>
</feature>